<dbReference type="SMART" id="SM00355">
    <property type="entry name" value="ZnF_C2H2"/>
    <property type="match status" value="9"/>
</dbReference>
<feature type="domain" description="C2H2-type" evidence="13">
    <location>
        <begin position="211"/>
        <end position="238"/>
    </location>
</feature>
<dbReference type="GO" id="GO:0000981">
    <property type="term" value="F:DNA-binding transcription factor activity, RNA polymerase II-specific"/>
    <property type="evidence" value="ECO:0007669"/>
    <property type="project" value="TreeGrafter"/>
</dbReference>
<keyword evidence="15" id="KW-1185">Reference proteome</keyword>
<dbReference type="FunFam" id="3.30.160.60:FF:000123">
    <property type="entry name" value="transcriptional repressor CTCF isoform X1"/>
    <property type="match status" value="1"/>
</dbReference>
<protein>
    <recommendedName>
        <fullName evidence="4">Protein hunchback</fullName>
    </recommendedName>
</protein>
<gene>
    <name evidence="14" type="ORF">MNOR_LOCUS10694</name>
</gene>
<sequence>MDEMHHSIFQDILPEPGDSQVKVETNENAEESPVNNCPLQDSFQECKKETERENYADGGQNLQKDFEDLPEHSDVEKNSSINDPVLQNAASTKPEISESNTLLISNLLNNKKANYNVLRNDEMTYQCPVCVYKSKDKSHFKRHLNNHIALKSFECSECGYRCKRKDKLTTHMASHKGDIEKIFNCSVCSYKSSRRDHLTKHMQKHATNKDFNCSECGRLFKTEVSLTVHMKLHDGEKRCNMCDFECTLKSELKKHIRLVHEDGKPYQCKECGHRVKGPRLLELHVMRNHTHEKPVICEICGKTFVQNYNLQMHMRVHTGEKPFHCKLCPYRFPHEKDLKRHMMSHTKEKPYACHICDYKVTRKDKLVKHLEKHHNIEPITVANNDVITENNIFETSPNENSENIIQHFLPVKHQAMG</sequence>
<comment type="function">
    <text evidence="1">Gap class segmentation protein that controls development of head structures.</text>
</comment>
<evidence type="ECO:0000256" key="3">
    <source>
        <dbReference type="ARBA" id="ARBA00007746"/>
    </source>
</evidence>
<dbReference type="InterPro" id="IPR057832">
    <property type="entry name" value="Znf_C2H2_ZNF462_2nd"/>
</dbReference>
<dbReference type="InterPro" id="IPR013087">
    <property type="entry name" value="Znf_C2H2_type"/>
</dbReference>
<dbReference type="PROSITE" id="PS50157">
    <property type="entry name" value="ZINC_FINGER_C2H2_2"/>
    <property type="match status" value="8"/>
</dbReference>
<dbReference type="FunFam" id="3.30.160.60:FF:000303">
    <property type="entry name" value="Zinc finger protein 41"/>
    <property type="match status" value="1"/>
</dbReference>
<feature type="domain" description="C2H2-type" evidence="13">
    <location>
        <begin position="351"/>
        <end position="378"/>
    </location>
</feature>
<name>A0AAV2QDR8_MEGNR</name>
<keyword evidence="10" id="KW-0539">Nucleus</keyword>
<reference evidence="14 15" key="1">
    <citation type="submission" date="2024-05" db="EMBL/GenBank/DDBJ databases">
        <authorList>
            <person name="Wallberg A."/>
        </authorList>
    </citation>
    <scope>NUCLEOTIDE SEQUENCE [LARGE SCALE GENOMIC DNA]</scope>
</reference>
<feature type="domain" description="C2H2-type" evidence="13">
    <location>
        <begin position="237"/>
        <end position="265"/>
    </location>
</feature>
<feature type="non-terminal residue" evidence="14">
    <location>
        <position position="417"/>
    </location>
</feature>
<dbReference type="AlphaFoldDB" id="A0AAV2QDR8"/>
<evidence type="ECO:0000313" key="14">
    <source>
        <dbReference type="EMBL" id="CAL4078581.1"/>
    </source>
</evidence>
<feature type="domain" description="C2H2-type" evidence="13">
    <location>
        <begin position="153"/>
        <end position="180"/>
    </location>
</feature>
<evidence type="ECO:0000256" key="2">
    <source>
        <dbReference type="ARBA" id="ARBA00004123"/>
    </source>
</evidence>
<feature type="domain" description="C2H2-type" evidence="13">
    <location>
        <begin position="183"/>
        <end position="210"/>
    </location>
</feature>
<dbReference type="FunFam" id="3.30.160.60:FF:002343">
    <property type="entry name" value="Zinc finger protein 33A"/>
    <property type="match status" value="1"/>
</dbReference>
<dbReference type="FunFam" id="3.30.160.60:FF:000446">
    <property type="entry name" value="Zinc finger protein"/>
    <property type="match status" value="1"/>
</dbReference>
<comment type="caution">
    <text evidence="14">The sequence shown here is derived from an EMBL/GenBank/DDBJ whole genome shotgun (WGS) entry which is preliminary data.</text>
</comment>
<dbReference type="GO" id="GO:0008270">
    <property type="term" value="F:zinc ion binding"/>
    <property type="evidence" value="ECO:0007669"/>
    <property type="project" value="UniProtKB-KW"/>
</dbReference>
<comment type="subcellular location">
    <subcellularLocation>
        <location evidence="2">Nucleus</location>
    </subcellularLocation>
</comment>
<dbReference type="Proteomes" id="UP001497623">
    <property type="component" value="Unassembled WGS sequence"/>
</dbReference>
<evidence type="ECO:0000256" key="6">
    <source>
        <dbReference type="ARBA" id="ARBA00022737"/>
    </source>
</evidence>
<keyword evidence="8" id="KW-0862">Zinc</keyword>
<feature type="domain" description="C2H2-type" evidence="13">
    <location>
        <begin position="323"/>
        <end position="350"/>
    </location>
</feature>
<feature type="domain" description="C2H2-type" evidence="13">
    <location>
        <begin position="266"/>
        <end position="294"/>
    </location>
</feature>
<feature type="region of interest" description="Disordered" evidence="12">
    <location>
        <begin position="1"/>
        <end position="41"/>
    </location>
</feature>
<evidence type="ECO:0000256" key="9">
    <source>
        <dbReference type="ARBA" id="ARBA00023125"/>
    </source>
</evidence>
<evidence type="ECO:0000259" key="13">
    <source>
        <dbReference type="PROSITE" id="PS50157"/>
    </source>
</evidence>
<keyword evidence="7 11" id="KW-0863">Zinc-finger</keyword>
<dbReference type="Pfam" id="PF23224">
    <property type="entry name" value="zf-C2H2_2nd_ZNF462"/>
    <property type="match status" value="1"/>
</dbReference>
<evidence type="ECO:0000256" key="11">
    <source>
        <dbReference type="PROSITE-ProRule" id="PRU00042"/>
    </source>
</evidence>
<evidence type="ECO:0000256" key="7">
    <source>
        <dbReference type="ARBA" id="ARBA00022771"/>
    </source>
</evidence>
<dbReference type="GO" id="GO:1990837">
    <property type="term" value="F:sequence-specific double-stranded DNA binding"/>
    <property type="evidence" value="ECO:0007669"/>
    <property type="project" value="UniProtKB-ARBA"/>
</dbReference>
<evidence type="ECO:0000256" key="10">
    <source>
        <dbReference type="ARBA" id="ARBA00023242"/>
    </source>
</evidence>
<dbReference type="SUPFAM" id="SSF57667">
    <property type="entry name" value="beta-beta-alpha zinc fingers"/>
    <property type="match status" value="5"/>
</dbReference>
<evidence type="ECO:0000256" key="12">
    <source>
        <dbReference type="SAM" id="MobiDB-lite"/>
    </source>
</evidence>
<keyword evidence="9" id="KW-0238">DNA-binding</keyword>
<keyword evidence="5" id="KW-0479">Metal-binding</keyword>
<accession>A0AAV2QDR8</accession>
<evidence type="ECO:0000256" key="5">
    <source>
        <dbReference type="ARBA" id="ARBA00022723"/>
    </source>
</evidence>
<evidence type="ECO:0000256" key="4">
    <source>
        <dbReference type="ARBA" id="ARBA00013638"/>
    </source>
</evidence>
<dbReference type="PANTHER" id="PTHR24408">
    <property type="entry name" value="ZINC FINGER PROTEIN"/>
    <property type="match status" value="1"/>
</dbReference>
<evidence type="ECO:0000313" key="15">
    <source>
        <dbReference type="Proteomes" id="UP001497623"/>
    </source>
</evidence>
<dbReference type="InterPro" id="IPR036236">
    <property type="entry name" value="Znf_C2H2_sf"/>
</dbReference>
<dbReference type="EMBL" id="CAXKWB010005467">
    <property type="protein sequence ID" value="CAL4078581.1"/>
    <property type="molecule type" value="Genomic_DNA"/>
</dbReference>
<dbReference type="Gene3D" id="3.30.160.60">
    <property type="entry name" value="Classic Zinc Finger"/>
    <property type="match status" value="7"/>
</dbReference>
<dbReference type="Pfam" id="PF00096">
    <property type="entry name" value="zf-C2H2"/>
    <property type="match status" value="5"/>
</dbReference>
<dbReference type="FunFam" id="3.30.160.60:FF:000100">
    <property type="entry name" value="Zinc finger 45-like"/>
    <property type="match status" value="1"/>
</dbReference>
<keyword evidence="6" id="KW-0677">Repeat</keyword>
<organism evidence="14 15">
    <name type="scientific">Meganyctiphanes norvegica</name>
    <name type="common">Northern krill</name>
    <name type="synonym">Thysanopoda norvegica</name>
    <dbReference type="NCBI Taxonomy" id="48144"/>
    <lineage>
        <taxon>Eukaryota</taxon>
        <taxon>Metazoa</taxon>
        <taxon>Ecdysozoa</taxon>
        <taxon>Arthropoda</taxon>
        <taxon>Crustacea</taxon>
        <taxon>Multicrustacea</taxon>
        <taxon>Malacostraca</taxon>
        <taxon>Eumalacostraca</taxon>
        <taxon>Eucarida</taxon>
        <taxon>Euphausiacea</taxon>
        <taxon>Euphausiidae</taxon>
        <taxon>Meganyctiphanes</taxon>
    </lineage>
</organism>
<dbReference type="PANTHER" id="PTHR24408:SF58">
    <property type="entry name" value="TRANSCRIPTION FACTOR (TFIIIA), PUTATIVE (AFU_ORTHOLOGUE AFUA_1G05150)-RELATED"/>
    <property type="match status" value="1"/>
</dbReference>
<proteinExistence type="inferred from homology"/>
<dbReference type="PROSITE" id="PS00028">
    <property type="entry name" value="ZINC_FINGER_C2H2_1"/>
    <property type="match status" value="7"/>
</dbReference>
<feature type="domain" description="C2H2-type" evidence="13">
    <location>
        <begin position="295"/>
        <end position="322"/>
    </location>
</feature>
<comment type="similarity">
    <text evidence="3">Belongs to the hunchback C2H2-type zinc-finger protein family.</text>
</comment>
<dbReference type="GO" id="GO:0005634">
    <property type="term" value="C:nucleus"/>
    <property type="evidence" value="ECO:0007669"/>
    <property type="project" value="UniProtKB-SubCell"/>
</dbReference>
<evidence type="ECO:0000256" key="8">
    <source>
        <dbReference type="ARBA" id="ARBA00022833"/>
    </source>
</evidence>
<evidence type="ECO:0000256" key="1">
    <source>
        <dbReference type="ARBA" id="ARBA00003983"/>
    </source>
</evidence>
<dbReference type="Pfam" id="PF13912">
    <property type="entry name" value="zf-C2H2_6"/>
    <property type="match status" value="1"/>
</dbReference>